<accession>A0ABP0KBA7</accession>
<dbReference type="Proteomes" id="UP001642464">
    <property type="component" value="Unassembled WGS sequence"/>
</dbReference>
<reference evidence="2 4" key="1">
    <citation type="submission" date="2024-02" db="EMBL/GenBank/DDBJ databases">
        <authorList>
            <person name="Chen Y."/>
            <person name="Shah S."/>
            <person name="Dougan E. K."/>
            <person name="Thang M."/>
            <person name="Chan C."/>
        </authorList>
    </citation>
    <scope>NUCLEOTIDE SEQUENCE [LARGE SCALE GENOMIC DNA]</scope>
</reference>
<evidence type="ECO:0000313" key="4">
    <source>
        <dbReference type="Proteomes" id="UP001642464"/>
    </source>
</evidence>
<evidence type="ECO:0000313" key="3">
    <source>
        <dbReference type="EMBL" id="CAK9106854.1"/>
    </source>
</evidence>
<evidence type="ECO:0000313" key="2">
    <source>
        <dbReference type="EMBL" id="CAK9023839.1"/>
    </source>
</evidence>
<feature type="compositionally biased region" description="Basic residues" evidence="1">
    <location>
        <begin position="47"/>
        <end position="56"/>
    </location>
</feature>
<feature type="compositionally biased region" description="Basic and acidic residues" evidence="1">
    <location>
        <begin position="57"/>
        <end position="67"/>
    </location>
</feature>
<dbReference type="EMBL" id="CAXAMM010042796">
    <property type="protein sequence ID" value="CAK9106854.1"/>
    <property type="molecule type" value="Genomic_DNA"/>
</dbReference>
<evidence type="ECO:0000256" key="1">
    <source>
        <dbReference type="SAM" id="MobiDB-lite"/>
    </source>
</evidence>
<organism evidence="2 4">
    <name type="scientific">Durusdinium trenchii</name>
    <dbReference type="NCBI Taxonomy" id="1381693"/>
    <lineage>
        <taxon>Eukaryota</taxon>
        <taxon>Sar</taxon>
        <taxon>Alveolata</taxon>
        <taxon>Dinophyceae</taxon>
        <taxon>Suessiales</taxon>
        <taxon>Symbiodiniaceae</taxon>
        <taxon>Durusdinium</taxon>
    </lineage>
</organism>
<feature type="non-terminal residue" evidence="2">
    <location>
        <position position="67"/>
    </location>
</feature>
<dbReference type="EMBL" id="CAXAMM010010646">
    <property type="protein sequence ID" value="CAK9023839.1"/>
    <property type="molecule type" value="Genomic_DNA"/>
</dbReference>
<sequence>MKAPKSKAAAVKTKAKAKGRAAKGKAVENLPKTAEEDESKRVFQPIGRRRKPKKTKDKKENTENEDW</sequence>
<protein>
    <submittedName>
        <fullName evidence="2">Uncharacterized protein</fullName>
    </submittedName>
</protein>
<feature type="compositionally biased region" description="Basic residues" evidence="1">
    <location>
        <begin position="13"/>
        <end position="23"/>
    </location>
</feature>
<gene>
    <name evidence="2" type="ORF">SCF082_LOCUS16366</name>
    <name evidence="3" type="ORF">SCF082_LOCUS49762</name>
</gene>
<proteinExistence type="predicted"/>
<feature type="region of interest" description="Disordered" evidence="1">
    <location>
        <begin position="1"/>
        <end position="67"/>
    </location>
</feature>
<comment type="caution">
    <text evidence="2">The sequence shown here is derived from an EMBL/GenBank/DDBJ whole genome shotgun (WGS) entry which is preliminary data.</text>
</comment>
<keyword evidence="4" id="KW-1185">Reference proteome</keyword>
<feature type="compositionally biased region" description="Low complexity" evidence="1">
    <location>
        <begin position="1"/>
        <end position="12"/>
    </location>
</feature>
<name>A0ABP0KBA7_9DINO</name>